<evidence type="ECO:0000313" key="2">
    <source>
        <dbReference type="Proteomes" id="UP000000311"/>
    </source>
</evidence>
<dbReference type="AlphaFoldDB" id="E2A6A9"/>
<name>E2A6A9_CAMFO</name>
<gene>
    <name evidence="1" type="ORF">EAG_09883</name>
</gene>
<organism evidence="2">
    <name type="scientific">Camponotus floridanus</name>
    <name type="common">Florida carpenter ant</name>
    <dbReference type="NCBI Taxonomy" id="104421"/>
    <lineage>
        <taxon>Eukaryota</taxon>
        <taxon>Metazoa</taxon>
        <taxon>Ecdysozoa</taxon>
        <taxon>Arthropoda</taxon>
        <taxon>Hexapoda</taxon>
        <taxon>Insecta</taxon>
        <taxon>Pterygota</taxon>
        <taxon>Neoptera</taxon>
        <taxon>Endopterygota</taxon>
        <taxon>Hymenoptera</taxon>
        <taxon>Apocrita</taxon>
        <taxon>Aculeata</taxon>
        <taxon>Formicoidea</taxon>
        <taxon>Formicidae</taxon>
        <taxon>Formicinae</taxon>
        <taxon>Camponotus</taxon>
    </lineage>
</organism>
<reference evidence="1 2" key="1">
    <citation type="journal article" date="2010" name="Science">
        <title>Genomic comparison of the ants Camponotus floridanus and Harpegnathos saltator.</title>
        <authorList>
            <person name="Bonasio R."/>
            <person name="Zhang G."/>
            <person name="Ye C."/>
            <person name="Mutti N.S."/>
            <person name="Fang X."/>
            <person name="Qin N."/>
            <person name="Donahue G."/>
            <person name="Yang P."/>
            <person name="Li Q."/>
            <person name="Li C."/>
            <person name="Zhang P."/>
            <person name="Huang Z."/>
            <person name="Berger S.L."/>
            <person name="Reinberg D."/>
            <person name="Wang J."/>
            <person name="Liebig J."/>
        </authorList>
    </citation>
    <scope>NUCLEOTIDE SEQUENCE [LARGE SCALE GENOMIC DNA]</scope>
    <source>
        <strain evidence="2">C129</strain>
    </source>
</reference>
<dbReference type="Proteomes" id="UP000000311">
    <property type="component" value="Unassembled WGS sequence"/>
</dbReference>
<protein>
    <submittedName>
        <fullName evidence="1">Uncharacterized protein</fullName>
    </submittedName>
</protein>
<accession>E2A6A9</accession>
<evidence type="ECO:0000313" key="1">
    <source>
        <dbReference type="EMBL" id="EFN70994.1"/>
    </source>
</evidence>
<sequence>MNVQKYTAAFIVATFPYYSHDFVATILILSRSTFPIDFPPNQFRSNEVNTSNCGKGQSNYFITGYRYLFRVTIIYDEAHSALAVLQLRLFWRRRGVKALKNEASSRHMVDENSTKDNALVSQRKERSNARKVTKWQEGEKDWNERGANFNAITSFMSFPPFGGFHFQSGLPELSLLHKLLNVIPAYVRSKTGSFFELTFLSNDKYHQMLPIPLDRSVEQQT</sequence>
<dbReference type="InParanoid" id="E2A6A9"/>
<proteinExistence type="predicted"/>
<dbReference type="EMBL" id="GL437123">
    <property type="protein sequence ID" value="EFN70994.1"/>
    <property type="molecule type" value="Genomic_DNA"/>
</dbReference>
<keyword evidence="2" id="KW-1185">Reference proteome</keyword>